<dbReference type="Pfam" id="PF00578">
    <property type="entry name" value="AhpC-TSA"/>
    <property type="match status" value="1"/>
</dbReference>
<dbReference type="GO" id="GO:0016209">
    <property type="term" value="F:antioxidant activity"/>
    <property type="evidence" value="ECO:0007669"/>
    <property type="project" value="InterPro"/>
</dbReference>
<feature type="domain" description="Thioredoxin" evidence="6">
    <location>
        <begin position="65"/>
        <end position="207"/>
    </location>
</feature>
<gene>
    <name evidence="7" type="ORF">HCN83_14755</name>
</gene>
<dbReference type="PROSITE" id="PS00194">
    <property type="entry name" value="THIOREDOXIN_1"/>
    <property type="match status" value="1"/>
</dbReference>
<dbReference type="PANTHER" id="PTHR42852:SF6">
    <property type="entry name" value="THIOL:DISULFIDE INTERCHANGE PROTEIN DSBE"/>
    <property type="match status" value="1"/>
</dbReference>
<keyword evidence="2" id="KW-0201">Cytochrome c-type biogenesis</keyword>
<evidence type="ECO:0000256" key="3">
    <source>
        <dbReference type="ARBA" id="ARBA00022968"/>
    </source>
</evidence>
<comment type="caution">
    <text evidence="7">The sequence shown here is derived from an EMBL/GenBank/DDBJ whole genome shotgun (WGS) entry which is preliminary data.</text>
</comment>
<organism evidence="7 8">
    <name type="scientific">Alkalicoccus luteus</name>
    <dbReference type="NCBI Taxonomy" id="1237094"/>
    <lineage>
        <taxon>Bacteria</taxon>
        <taxon>Bacillati</taxon>
        <taxon>Bacillota</taxon>
        <taxon>Bacilli</taxon>
        <taxon>Bacillales</taxon>
        <taxon>Bacillaceae</taxon>
        <taxon>Alkalicoccus</taxon>
    </lineage>
</organism>
<dbReference type="RefSeq" id="WP_168008693.1">
    <property type="nucleotide sequence ID" value="NZ_JAATHJ010000031.1"/>
</dbReference>
<dbReference type="EMBL" id="JAATHJ010000031">
    <property type="protein sequence ID" value="NJP38825.1"/>
    <property type="molecule type" value="Genomic_DNA"/>
</dbReference>
<evidence type="ECO:0000256" key="1">
    <source>
        <dbReference type="ARBA" id="ARBA00004196"/>
    </source>
</evidence>
<keyword evidence="4" id="KW-1015">Disulfide bond</keyword>
<reference evidence="7 8" key="1">
    <citation type="submission" date="2020-03" db="EMBL/GenBank/DDBJ databases">
        <title>Assessment of the enzymatic potential of alkaline-tolerant lipase obtained from Bacillus luteus H11 (technogenic soil) for the bioremediation of saline soils contaminated with petroleum substances.</title>
        <authorList>
            <person name="Kalwasinska A."/>
        </authorList>
    </citation>
    <scope>NUCLEOTIDE SEQUENCE [LARGE SCALE GENOMIC DNA]</scope>
    <source>
        <strain evidence="7 8">H11</strain>
    </source>
</reference>
<proteinExistence type="predicted"/>
<evidence type="ECO:0000256" key="5">
    <source>
        <dbReference type="ARBA" id="ARBA00023284"/>
    </source>
</evidence>
<dbReference type="InterPro" id="IPR013766">
    <property type="entry name" value="Thioredoxin_domain"/>
</dbReference>
<evidence type="ECO:0000313" key="8">
    <source>
        <dbReference type="Proteomes" id="UP000752012"/>
    </source>
</evidence>
<dbReference type="SUPFAM" id="SSF52833">
    <property type="entry name" value="Thioredoxin-like"/>
    <property type="match status" value="1"/>
</dbReference>
<keyword evidence="8" id="KW-1185">Reference proteome</keyword>
<dbReference type="CDD" id="cd02966">
    <property type="entry name" value="TlpA_like_family"/>
    <property type="match status" value="1"/>
</dbReference>
<evidence type="ECO:0000256" key="4">
    <source>
        <dbReference type="ARBA" id="ARBA00023157"/>
    </source>
</evidence>
<evidence type="ECO:0000256" key="2">
    <source>
        <dbReference type="ARBA" id="ARBA00022748"/>
    </source>
</evidence>
<dbReference type="InterPro" id="IPR017937">
    <property type="entry name" value="Thioredoxin_CS"/>
</dbReference>
<dbReference type="PANTHER" id="PTHR42852">
    <property type="entry name" value="THIOL:DISULFIDE INTERCHANGE PROTEIN DSBE"/>
    <property type="match status" value="1"/>
</dbReference>
<keyword evidence="5" id="KW-0676">Redox-active center</keyword>
<name>A0A969PR08_9BACI</name>
<sequence length="212" mass="23804">MRKWFTIAAAVTAAAASVVVISDYGEDEEEGSEALEAYMEAGGIERESLSEEDMVSLDPLDGVGSEPGMQAPDFSLPTLEEDELSLSDFEGDYVILNIWATWCPPCREEMPDFAAFYEDYQDEGVHVLGLNRTATEPGIDAVRQFADDFSLPFPVVIDEEDVVEDRYNVYVMPTTYIITPDGRVAMNRPGYISYDVLEEQYLTIREQYEEEA</sequence>
<dbReference type="InterPro" id="IPR036249">
    <property type="entry name" value="Thioredoxin-like_sf"/>
</dbReference>
<dbReference type="Gene3D" id="3.40.30.10">
    <property type="entry name" value="Glutaredoxin"/>
    <property type="match status" value="1"/>
</dbReference>
<dbReference type="AlphaFoldDB" id="A0A969PR08"/>
<accession>A0A969PR08</accession>
<evidence type="ECO:0000313" key="7">
    <source>
        <dbReference type="EMBL" id="NJP38825.1"/>
    </source>
</evidence>
<evidence type="ECO:0000259" key="6">
    <source>
        <dbReference type="PROSITE" id="PS51352"/>
    </source>
</evidence>
<dbReference type="GO" id="GO:0017004">
    <property type="term" value="P:cytochrome complex assembly"/>
    <property type="evidence" value="ECO:0007669"/>
    <property type="project" value="UniProtKB-KW"/>
</dbReference>
<keyword evidence="3" id="KW-0812">Transmembrane</keyword>
<dbReference type="InterPro" id="IPR050553">
    <property type="entry name" value="Thioredoxin_ResA/DsbE_sf"/>
</dbReference>
<keyword evidence="3" id="KW-0735">Signal-anchor</keyword>
<dbReference type="InterPro" id="IPR000866">
    <property type="entry name" value="AhpC/TSA"/>
</dbReference>
<protein>
    <submittedName>
        <fullName evidence="7">TlpA family protein disulfide reductase</fullName>
    </submittedName>
</protein>
<dbReference type="Proteomes" id="UP000752012">
    <property type="component" value="Unassembled WGS sequence"/>
</dbReference>
<comment type="subcellular location">
    <subcellularLocation>
        <location evidence="1">Cell envelope</location>
    </subcellularLocation>
</comment>
<dbReference type="GO" id="GO:0030313">
    <property type="term" value="C:cell envelope"/>
    <property type="evidence" value="ECO:0007669"/>
    <property type="project" value="UniProtKB-SubCell"/>
</dbReference>
<dbReference type="GO" id="GO:0016491">
    <property type="term" value="F:oxidoreductase activity"/>
    <property type="evidence" value="ECO:0007669"/>
    <property type="project" value="InterPro"/>
</dbReference>
<dbReference type="PROSITE" id="PS51352">
    <property type="entry name" value="THIOREDOXIN_2"/>
    <property type="match status" value="1"/>
</dbReference>